<dbReference type="EMBL" id="CP097289">
    <property type="protein sequence ID" value="UQT54434.1"/>
    <property type="molecule type" value="Genomic_DNA"/>
</dbReference>
<accession>A0ABY4PMR9</accession>
<dbReference type="Proteomes" id="UP000829992">
    <property type="component" value="Chromosome"/>
</dbReference>
<protein>
    <submittedName>
        <fullName evidence="1">Uncharacterized protein</fullName>
    </submittedName>
</protein>
<proteinExistence type="predicted"/>
<organism evidence="1 2">
    <name type="scientific">Streptomyces durmitorensis</name>
    <dbReference type="NCBI Taxonomy" id="319947"/>
    <lineage>
        <taxon>Bacteria</taxon>
        <taxon>Bacillati</taxon>
        <taxon>Actinomycetota</taxon>
        <taxon>Actinomycetes</taxon>
        <taxon>Kitasatosporales</taxon>
        <taxon>Streptomycetaceae</taxon>
        <taxon>Streptomyces</taxon>
    </lineage>
</organism>
<sequence length="91" mass="9982">MTTYSLEFGKVGDTYPVPATTITADDENVFHRAVAEYAIPYLKPALEAAGCPELADCFFRVNSDHSYGDFVWLDLPSGKGARFCATRITPT</sequence>
<dbReference type="RefSeq" id="WP_249585930.1">
    <property type="nucleotide sequence ID" value="NZ_BAAAQL010000002.1"/>
</dbReference>
<evidence type="ECO:0000313" key="1">
    <source>
        <dbReference type="EMBL" id="UQT54434.1"/>
    </source>
</evidence>
<name>A0ABY4PMR9_9ACTN</name>
<reference evidence="1 2" key="1">
    <citation type="submission" date="2022-05" db="EMBL/GenBank/DDBJ databases">
        <authorList>
            <person name="Zhou X."/>
            <person name="Li K."/>
            <person name="Man Y."/>
        </authorList>
    </citation>
    <scope>NUCLEOTIDE SEQUENCE [LARGE SCALE GENOMIC DNA]</scope>
    <source>
        <strain evidence="1 2">MS405</strain>
    </source>
</reference>
<gene>
    <name evidence="1" type="ORF">M4V62_04630</name>
</gene>
<evidence type="ECO:0000313" key="2">
    <source>
        <dbReference type="Proteomes" id="UP000829992"/>
    </source>
</evidence>
<keyword evidence="2" id="KW-1185">Reference proteome</keyword>